<feature type="transmembrane region" description="Helical" evidence="1">
    <location>
        <begin position="54"/>
        <end position="79"/>
    </location>
</feature>
<reference evidence="2 3" key="1">
    <citation type="submission" date="2019-12" db="EMBL/GenBank/DDBJ databases">
        <title>Genomic-based taxomic classification of the family Erythrobacteraceae.</title>
        <authorList>
            <person name="Xu L."/>
        </authorList>
    </citation>
    <scope>NUCLEOTIDE SEQUENCE [LARGE SCALE GENOMIC DNA]</scope>
    <source>
        <strain evidence="2 3">MCCC 1K01500</strain>
    </source>
</reference>
<proteinExistence type="predicted"/>
<accession>A0A6I4SYP1</accession>
<dbReference type="RefSeq" id="WP_159797579.1">
    <property type="nucleotide sequence ID" value="NZ_WTYM01000058.1"/>
</dbReference>
<dbReference type="Proteomes" id="UP000433652">
    <property type="component" value="Unassembled WGS sequence"/>
</dbReference>
<dbReference type="Pfam" id="PF18926">
    <property type="entry name" value="DUF5676"/>
    <property type="match status" value="1"/>
</dbReference>
<keyword evidence="3" id="KW-1185">Reference proteome</keyword>
<protein>
    <submittedName>
        <fullName evidence="2">Uncharacterized protein</fullName>
    </submittedName>
</protein>
<feature type="transmembrane region" description="Helical" evidence="1">
    <location>
        <begin position="12"/>
        <end position="34"/>
    </location>
</feature>
<organism evidence="2 3">
    <name type="scientific">Croceibacterium salegens</name>
    <dbReference type="NCBI Taxonomy" id="1737568"/>
    <lineage>
        <taxon>Bacteria</taxon>
        <taxon>Pseudomonadati</taxon>
        <taxon>Pseudomonadota</taxon>
        <taxon>Alphaproteobacteria</taxon>
        <taxon>Sphingomonadales</taxon>
        <taxon>Erythrobacteraceae</taxon>
        <taxon>Croceibacterium</taxon>
    </lineage>
</organism>
<evidence type="ECO:0000313" key="2">
    <source>
        <dbReference type="EMBL" id="MXO60963.1"/>
    </source>
</evidence>
<keyword evidence="1" id="KW-0472">Membrane</keyword>
<dbReference type="OrthoDB" id="9154118at2"/>
<sequence>MAKSAVGQSIRTWGWTLSLFLLITYLACIAFGLVAPEQMHMHRAWAPLLPGFEWLTLSGFIAGAVGSFLYGWYAALLLVPLYNHFSRRAG</sequence>
<keyword evidence="1" id="KW-0812">Transmembrane</keyword>
<name>A0A6I4SYP1_9SPHN</name>
<dbReference type="InterPro" id="IPR044020">
    <property type="entry name" value="DUF5676"/>
</dbReference>
<gene>
    <name evidence="2" type="ORF">GRI89_15575</name>
</gene>
<evidence type="ECO:0000256" key="1">
    <source>
        <dbReference type="SAM" id="Phobius"/>
    </source>
</evidence>
<dbReference type="AlphaFoldDB" id="A0A6I4SYP1"/>
<keyword evidence="1" id="KW-1133">Transmembrane helix</keyword>
<comment type="caution">
    <text evidence="2">The sequence shown here is derived from an EMBL/GenBank/DDBJ whole genome shotgun (WGS) entry which is preliminary data.</text>
</comment>
<dbReference type="EMBL" id="WTYM01000058">
    <property type="protein sequence ID" value="MXO60963.1"/>
    <property type="molecule type" value="Genomic_DNA"/>
</dbReference>
<evidence type="ECO:0000313" key="3">
    <source>
        <dbReference type="Proteomes" id="UP000433652"/>
    </source>
</evidence>